<sequence>MHDALKIPLVIENIFSCAFQTYENQGTGFSDPYCLREKYRVAGVCREWRNAVLSRINGDFHVYMVGSKIQPEEHYAPDEPLDSKHISDGPRFLTNLELIPSTAKPRRIVVYYEHPDNFKLEACAYLKTIGFDQRDWKSVQSLVINVGTAGQVMPPVEGIGIDVGYILHYTPNIESISLLVKGCRMLDIDALEYLPIFTANSITTLHLDTTNMCDLSSMVLPTLEELSIDCSCNADIGWLPPLDTGVIRRLRLKHIQTDEFFRLLQSTVAGAEVIFSQLEMLEVIFMAVDRSLYDGLNDGLVDVFGGSTAGDDGSSQYTYSFPKLRHLILCGLLDNVAETYRLFKDAPLETLRLTKNIGLLDYIDMGGFPTLRSIHADTEHVVSEASARLLDNRILGSRSSLDRVSIVFYAPLTLMPTQFGSTDIRILDLSYILTVPKLETLLLQLPHLVMLHIYFDLTETSGNPPSVEIADVLAAQDSTSRPSIKPLNTSLQLLAVDGYAASEFVLSAIGREGVAPLMPVIARTPSLLRMQYCCGAPGDDALLMDVLGDATARAKAPHFANVQVDKNCLRLMRQILKGNC</sequence>
<proteinExistence type="predicted"/>
<evidence type="ECO:0008006" key="3">
    <source>
        <dbReference type="Google" id="ProtNLM"/>
    </source>
</evidence>
<reference evidence="1 2" key="1">
    <citation type="submission" date="2016-07" db="EMBL/GenBank/DDBJ databases">
        <title>Pervasive Adenine N6-methylation of Active Genes in Fungi.</title>
        <authorList>
            <consortium name="DOE Joint Genome Institute"/>
            <person name="Mondo S.J."/>
            <person name="Dannebaum R.O."/>
            <person name="Kuo R.C."/>
            <person name="Labutti K."/>
            <person name="Haridas S."/>
            <person name="Kuo A."/>
            <person name="Salamov A."/>
            <person name="Ahrendt S.R."/>
            <person name="Lipzen A."/>
            <person name="Sullivan W."/>
            <person name="Andreopoulos W.B."/>
            <person name="Clum A."/>
            <person name="Lindquist E."/>
            <person name="Daum C."/>
            <person name="Ramamoorthy G.K."/>
            <person name="Gryganskyi A."/>
            <person name="Culley D."/>
            <person name="Magnuson J.K."/>
            <person name="James T.Y."/>
            <person name="O'Malley M.A."/>
            <person name="Stajich J.E."/>
            <person name="Spatafora J.W."/>
            <person name="Visel A."/>
            <person name="Grigoriev I.V."/>
        </authorList>
    </citation>
    <scope>NUCLEOTIDE SEQUENCE [LARGE SCALE GENOMIC DNA]</scope>
    <source>
        <strain evidence="1 2">ATCC 12442</strain>
    </source>
</reference>
<keyword evidence="2" id="KW-1185">Reference proteome</keyword>
<organism evidence="1 2">
    <name type="scientific">Linderina pennispora</name>
    <dbReference type="NCBI Taxonomy" id="61395"/>
    <lineage>
        <taxon>Eukaryota</taxon>
        <taxon>Fungi</taxon>
        <taxon>Fungi incertae sedis</taxon>
        <taxon>Zoopagomycota</taxon>
        <taxon>Kickxellomycotina</taxon>
        <taxon>Kickxellomycetes</taxon>
        <taxon>Kickxellales</taxon>
        <taxon>Kickxellaceae</taxon>
        <taxon>Linderina</taxon>
    </lineage>
</organism>
<protein>
    <recommendedName>
        <fullName evidence="3">F-box domain-containing protein</fullName>
    </recommendedName>
</protein>
<evidence type="ECO:0000313" key="2">
    <source>
        <dbReference type="Proteomes" id="UP000193922"/>
    </source>
</evidence>
<dbReference type="RefSeq" id="XP_040741170.1">
    <property type="nucleotide sequence ID" value="XM_040891806.1"/>
</dbReference>
<dbReference type="Proteomes" id="UP000193922">
    <property type="component" value="Unassembled WGS sequence"/>
</dbReference>
<name>A0A1Y1W177_9FUNG</name>
<accession>A0A1Y1W177</accession>
<gene>
    <name evidence="1" type="ORF">DL89DRAFT_55497</name>
</gene>
<dbReference type="EMBL" id="MCFD01000013">
    <property type="protein sequence ID" value="ORX67248.1"/>
    <property type="molecule type" value="Genomic_DNA"/>
</dbReference>
<comment type="caution">
    <text evidence="1">The sequence shown here is derived from an EMBL/GenBank/DDBJ whole genome shotgun (WGS) entry which is preliminary data.</text>
</comment>
<evidence type="ECO:0000313" key="1">
    <source>
        <dbReference type="EMBL" id="ORX67248.1"/>
    </source>
</evidence>
<dbReference type="SUPFAM" id="SSF52047">
    <property type="entry name" value="RNI-like"/>
    <property type="match status" value="1"/>
</dbReference>
<dbReference type="GeneID" id="63808454"/>
<dbReference type="AlphaFoldDB" id="A0A1Y1W177"/>